<geneLocation type="plasmid" evidence="1">
    <name>pC10</name>
</geneLocation>
<reference evidence="1" key="1">
    <citation type="journal article" date="2019" name="J Glob Antimicrob Resist">
        <title>Detection of transferable oxazolidinone resistance determinants in Enterococcus faecalis and Enterococcus faecium of swine origin in Sichuan Province, China.</title>
        <authorList>
            <person name="Kang Z.Z."/>
            <person name="Lei C.W."/>
            <person name="Kong L.H."/>
            <person name="Wang Y.L."/>
            <person name="Ye X.L."/>
            <person name="Ma B.H."/>
            <person name="Wang X.C."/>
            <person name="Li C."/>
            <person name="Zhang Y."/>
            <person name="Wang H.N."/>
        </authorList>
    </citation>
    <scope>NUCLEOTIDE SEQUENCE</scope>
    <source>
        <strain evidence="1">C10</strain>
        <plasmid evidence="1">pC10</plasmid>
    </source>
</reference>
<evidence type="ECO:0000313" key="1">
    <source>
        <dbReference type="EMBL" id="QDF62802.1"/>
    </source>
</evidence>
<organism evidence="1">
    <name type="scientific">Enterococcus faecalis</name>
    <name type="common">Streptococcus faecalis</name>
    <dbReference type="NCBI Taxonomy" id="1351"/>
    <lineage>
        <taxon>Bacteria</taxon>
        <taxon>Bacillati</taxon>
        <taxon>Bacillota</taxon>
        <taxon>Bacilli</taxon>
        <taxon>Lactobacillales</taxon>
        <taxon>Enterococcaceae</taxon>
        <taxon>Enterococcus</taxon>
    </lineage>
</organism>
<protein>
    <submittedName>
        <fullName evidence="1">Uncharacterized protein</fullName>
    </submittedName>
</protein>
<keyword evidence="1" id="KW-0614">Plasmid</keyword>
<accession>A0A4Y6I016</accession>
<proteinExistence type="predicted"/>
<dbReference type="AlphaFoldDB" id="A0A4Y6I016"/>
<name>A0A4Y6I016_ENTFL</name>
<dbReference type="EMBL" id="MK861852">
    <property type="protein sequence ID" value="QDF62802.1"/>
    <property type="molecule type" value="Genomic_DNA"/>
</dbReference>
<dbReference type="RefSeq" id="WP_000353845.1">
    <property type="nucleotide sequence ID" value="NZ_JADMGM010000024.1"/>
</dbReference>
<sequence length="93" mass="11069">MDILVRNINPKIITRIDKRCQELTTKTGKKWSRNQYLKILIENDFDHELMNYKKDQFDLLFEKFIAIQAENTNILNDYVHTNNQLIETLIGGI</sequence>